<dbReference type="InterPro" id="IPR034660">
    <property type="entry name" value="DinB/YfiT-like"/>
</dbReference>
<dbReference type="PDB" id="6O6M">
    <property type="method" value="X-ray"/>
    <property type="resolution" value="2.51 A"/>
    <property type="chains" value="A/B/C/D=2-434"/>
</dbReference>
<dbReference type="Pfam" id="PF03781">
    <property type="entry name" value="FGE-sulfatase"/>
    <property type="match status" value="2"/>
</dbReference>
<evidence type="ECO:0008006" key="13">
    <source>
        <dbReference type="Google" id="ProtNLM"/>
    </source>
</evidence>
<proteinExistence type="evidence at protein level"/>
<evidence type="ECO:0000256" key="2">
    <source>
        <dbReference type="ARBA" id="ARBA00023004"/>
    </source>
</evidence>
<dbReference type="Proteomes" id="UP000006791">
    <property type="component" value="Chromosome 1"/>
</dbReference>
<reference evidence="8 9" key="2">
    <citation type="journal article" date="2019" name="ACS Catal.">
        <title>Crystal Structure of the Ergothioneine Sulfoxide Synthase from &lt;i&gt;Candidatus Chloracidobacterium thermophilum&lt;/i&gt; and Structure-Guided Engineering To Modulate Its Substrate Selectivity.</title>
        <authorList>
            <person name="Naowarojna N."/>
            <person name="Irani S."/>
            <person name="Hu W."/>
            <person name="Cheng R."/>
            <person name="Zhang L."/>
            <person name="Li X."/>
            <person name="Chen J."/>
            <person name="Zhang Y.J."/>
            <person name="Liu P."/>
        </authorList>
    </citation>
    <scope>X-RAY CRYSTALLOGRAPHY (2.25 ANGSTROMS) OF 2-434 IN COMPLEX WITH FE(3+)</scope>
</reference>
<keyword evidence="8 9" id="KW-0002">3D-structure</keyword>
<dbReference type="PDBsum" id="6O6L"/>
<dbReference type="InterPro" id="IPR017806">
    <property type="entry name" value="EgtB"/>
</dbReference>
<dbReference type="PDB" id="8QF6">
    <property type="method" value="X-ray"/>
    <property type="resolution" value="2.20 A"/>
    <property type="chains" value="A/B/C/D=1-434"/>
</dbReference>
<feature type="binding site" evidence="11">
    <location>
        <position position="9"/>
    </location>
    <ligand>
        <name>Fe(3+)</name>
        <dbReference type="ChEBI" id="CHEBI:29034"/>
        <label>1</label>
    </ligand>
</feature>
<dbReference type="InterPro" id="IPR042095">
    <property type="entry name" value="SUMF_sf"/>
</dbReference>
<dbReference type="GO" id="GO:0052699">
    <property type="term" value="P:ergothioneine biosynthetic process"/>
    <property type="evidence" value="ECO:0007669"/>
    <property type="project" value="InterPro"/>
</dbReference>
<evidence type="ECO:0007829" key="11">
    <source>
        <dbReference type="PDB" id="6QKJ"/>
    </source>
</evidence>
<dbReference type="InterPro" id="IPR024775">
    <property type="entry name" value="DinB-like"/>
</dbReference>
<comment type="pathway">
    <text evidence="3">Amino-acid biosynthesis; ergothioneine biosynthesis.</text>
</comment>
<keyword evidence="2" id="KW-0408">Iron</keyword>
<keyword evidence="8 9" id="KW-0479">Metal-binding</keyword>
<evidence type="ECO:0000256" key="3">
    <source>
        <dbReference type="ARBA" id="ARBA00037882"/>
    </source>
</evidence>
<keyword evidence="7" id="KW-1185">Reference proteome</keyword>
<feature type="binding site" evidence="8 9">
    <location>
        <position position="62"/>
    </location>
    <ligand>
        <name>Fe(3+)</name>
        <dbReference type="ChEBI" id="CHEBI:29034"/>
        <label>2</label>
    </ligand>
</feature>
<dbReference type="SMR" id="G2LET6"/>
<dbReference type="InterPro" id="IPR051043">
    <property type="entry name" value="Sulfatase_Mod_Factor_Kinase"/>
</dbReference>
<dbReference type="PDB" id="6O6L">
    <property type="method" value="X-ray"/>
    <property type="resolution" value="2.25 A"/>
    <property type="chains" value="A/B/C/D=2-434"/>
</dbReference>
<feature type="binding site" evidence="11">
    <location>
        <position position="148"/>
    </location>
    <ligand>
        <name>Fe(3+)</name>
        <dbReference type="ChEBI" id="CHEBI:29034"/>
        <label>1</label>
    </ligand>
</feature>
<dbReference type="PANTHER" id="PTHR23150:SF36">
    <property type="entry name" value="HERCYNINE OXYGENASE"/>
    <property type="match status" value="1"/>
</dbReference>
<dbReference type="PANTHER" id="PTHR23150">
    <property type="entry name" value="SULFATASE MODIFYING FACTOR 1, 2"/>
    <property type="match status" value="1"/>
</dbReference>
<dbReference type="PDB" id="6QKI">
    <property type="method" value="X-ray"/>
    <property type="resolution" value="2.04 A"/>
    <property type="chains" value="A/B/C/D=1-434"/>
</dbReference>
<reference evidence="12" key="4">
    <citation type="submission" date="2023-09" db="PDB data bank">
        <title>Catalytic mechanism analysis of sulfoxide synthase via inhibition assay.</title>
        <authorList>
            <person name="Vasseur C.M."/>
            <person name="Stampfli A.R."/>
            <person name="Seebeck F.P."/>
        </authorList>
    </citation>
    <scope>X-RAY CRYSTALLOGRAPHY (2.20 ANGSTROMS) IN COMPLEX WITH FE(3+)</scope>
</reference>
<dbReference type="SUPFAM" id="SSF56436">
    <property type="entry name" value="C-type lectin-like"/>
    <property type="match status" value="1"/>
</dbReference>
<evidence type="ECO:0007829" key="10">
    <source>
        <dbReference type="PDB" id="6QKI"/>
    </source>
</evidence>
<feature type="domain" description="DinB-like" evidence="5">
    <location>
        <begin position="26"/>
        <end position="160"/>
    </location>
</feature>
<dbReference type="Pfam" id="PF12867">
    <property type="entry name" value="DinB_2"/>
    <property type="match status" value="1"/>
</dbReference>
<dbReference type="PDBsum" id="6O6M"/>
<accession>G2LET6</accession>
<dbReference type="NCBIfam" id="TIGR03440">
    <property type="entry name" value="egtB_TIGR03440"/>
    <property type="match status" value="1"/>
</dbReference>
<dbReference type="OrthoDB" id="9768004at2"/>
<evidence type="ECO:0000313" key="6">
    <source>
        <dbReference type="EMBL" id="AEP12069.1"/>
    </source>
</evidence>
<evidence type="ECO:0007829" key="9">
    <source>
        <dbReference type="PDB" id="6O6M"/>
    </source>
</evidence>
<dbReference type="KEGG" id="ctm:Cabther_A1318"/>
<dbReference type="AlphaFoldDB" id="G2LET6"/>
<dbReference type="EMBL" id="CP002514">
    <property type="protein sequence ID" value="AEP12069.1"/>
    <property type="molecule type" value="Genomic_DNA"/>
</dbReference>
<dbReference type="STRING" id="981222.Cabther_A1318"/>
<dbReference type="PDBsum" id="6QKI"/>
<sequence>MEAARSHPEPIQSGEVSDRKAWQRHYRAVRAVSEAICQPLETEDYVVQPMPDVSPPKWHLGHTSWFFETFILKSGLADYRPFHPRYDYIFNSYYEAVGARHPRPQRGLLTRPTVSEVYAYRAHVDAAVERFIAHSDTRTWAALQPILELGLHHEQQHQELLLTDIKAILATNPLDPVYRPQPQPLPSPVEQLSPTGDWHIVEGGRYAIGHAGRGFAFDNEGPRHDVLLRPCRIAARPVTNGEFLAFMADGGYRRPELWLSDGWAAVTARGWEAPLYWRQAADGTWETLTLHGVQPVAPYEPVCHISFYEADAYARWAGKRLPTEAEWEVVAARLPVTGNFYESGVLHPRPVSVSAAFYGDVWVWTASPYVGYPGFRPVSGALGEYNGKFMCNQMVLRGGSCATSLTHIRSTYRNFFPPDARWQFTGVRLAEDMS</sequence>
<dbReference type="InterPro" id="IPR005532">
    <property type="entry name" value="SUMF_dom"/>
</dbReference>
<dbReference type="InterPro" id="IPR016187">
    <property type="entry name" value="CTDL_fold"/>
</dbReference>
<feature type="domain" description="Sulfatase-modifying factor enzyme-like" evidence="4">
    <location>
        <begin position="357"/>
        <end position="430"/>
    </location>
</feature>
<evidence type="ECO:0000259" key="4">
    <source>
        <dbReference type="Pfam" id="PF03781"/>
    </source>
</evidence>
<evidence type="ECO:0000256" key="1">
    <source>
        <dbReference type="ARBA" id="ARBA00023002"/>
    </source>
</evidence>
<feature type="binding site" evidence="8 9">
    <location>
        <position position="157"/>
    </location>
    <ligand>
        <name>Fe(3+)</name>
        <dbReference type="ChEBI" id="CHEBI:29034"/>
        <label>2</label>
    </ligand>
</feature>
<dbReference type="RefSeq" id="WP_014099806.1">
    <property type="nucleotide sequence ID" value="NC_016024.1"/>
</dbReference>
<evidence type="ECO:0007829" key="8">
    <source>
        <dbReference type="PDB" id="6O6L"/>
    </source>
</evidence>
<dbReference type="Gene3D" id="3.90.1580.10">
    <property type="entry name" value="paralog of FGE (formylglycine-generating enzyme)"/>
    <property type="match status" value="2"/>
</dbReference>
<evidence type="ECO:0000313" key="7">
    <source>
        <dbReference type="Proteomes" id="UP000006791"/>
    </source>
</evidence>
<gene>
    <name evidence="6" type="ordered locus">Cabther_A1318</name>
</gene>
<dbReference type="HOGENOM" id="CLU_012431_9_0_0"/>
<evidence type="ECO:0000259" key="5">
    <source>
        <dbReference type="Pfam" id="PF12867"/>
    </source>
</evidence>
<evidence type="ECO:0007829" key="12">
    <source>
        <dbReference type="PDB" id="8QF6"/>
    </source>
</evidence>
<reference evidence="6 7" key="1">
    <citation type="journal article" date="2012" name="Environ. Microbiol.">
        <title>Complete genome of Candidatus Chloracidobacterium thermophilum, a chlorophyll-based photoheterotroph belonging to the phylum Acidobacteria.</title>
        <authorList>
            <person name="Garcia Costas A.M."/>
            <person name="Liu Z."/>
            <person name="Tomsho L.P."/>
            <person name="Schuster S.C."/>
            <person name="Ward D.M."/>
            <person name="Bryant D.A."/>
        </authorList>
    </citation>
    <scope>NUCLEOTIDE SEQUENCE [LARGE SCALE GENOMIC DNA]</scope>
    <source>
        <strain evidence="6 7">B</strain>
    </source>
</reference>
<dbReference type="GO" id="GO:0046872">
    <property type="term" value="F:metal ion binding"/>
    <property type="evidence" value="ECO:0007669"/>
    <property type="project" value="UniProtKB-KW"/>
</dbReference>
<organism evidence="6 7">
    <name type="scientific">Chloracidobacterium thermophilum (strain B)</name>
    <dbReference type="NCBI Taxonomy" id="981222"/>
    <lineage>
        <taxon>Bacteria</taxon>
        <taxon>Pseudomonadati</taxon>
        <taxon>Acidobacteriota</taxon>
        <taxon>Terriglobia</taxon>
        <taxon>Terriglobales</taxon>
        <taxon>Acidobacteriaceae</taxon>
        <taxon>Chloracidobacterium</taxon>
    </lineage>
</organism>
<protein>
    <recommendedName>
        <fullName evidence="13">Ergothioneine biosynthesis protein EgtB</fullName>
    </recommendedName>
</protein>
<feature type="domain" description="Sulfatase-modifying factor enzyme-like" evidence="4">
    <location>
        <begin position="198"/>
        <end position="343"/>
    </location>
</feature>
<dbReference type="PDB" id="6QKJ">
    <property type="method" value="X-ray"/>
    <property type="resolution" value="2.20 A"/>
    <property type="chains" value="A/B=1-434"/>
</dbReference>
<dbReference type="PDBsum" id="6QKJ"/>
<feature type="binding site" evidence="11">
    <location>
        <position position="25"/>
    </location>
    <ligand>
        <name>Fe(3+)</name>
        <dbReference type="ChEBI" id="CHEBI:29034"/>
        <label>1</label>
    </ligand>
</feature>
<keyword evidence="1" id="KW-0560">Oxidoreductase</keyword>
<name>G2LET6_CHLTF</name>
<feature type="binding site" evidence="8 9">
    <location>
        <position position="153"/>
    </location>
    <ligand>
        <name>Fe(3+)</name>
        <dbReference type="ChEBI" id="CHEBI:29034"/>
        <label>2</label>
    </ligand>
</feature>
<dbReference type="SUPFAM" id="SSF109854">
    <property type="entry name" value="DinB/YfiT-like putative metalloenzymes"/>
    <property type="match status" value="1"/>
</dbReference>
<reference evidence="10 11" key="3">
    <citation type="journal article" date="2019" name="J. Am. Chem. Soc.">
        <title>An Alternative Active Site Architecture for O&lt;sub&gt;2&lt;/sub&gt; Activation in the Ergothioneine Biosynthetic EgtB from Chloracidobacterium thermophilum.</title>
        <authorList>
            <person name="Stampfli A.R."/>
            <person name="Goncharenko K.V."/>
            <person name="Meury M."/>
            <person name="Dubey B.N."/>
            <person name="Schirmer T."/>
            <person name="Seebeck F.P."/>
        </authorList>
    </citation>
    <scope>X-RAY CRYSTALLOGRAPHY (2.04 ANGSTROMS) IN COMPLEX WITH FE(3+)</scope>
</reference>